<evidence type="ECO:0000313" key="5">
    <source>
        <dbReference type="Proteomes" id="UP000261088"/>
    </source>
</evidence>
<dbReference type="Proteomes" id="UP000283732">
    <property type="component" value="Unassembled WGS sequence"/>
</dbReference>
<proteinExistence type="predicted"/>
<evidence type="ECO:0000313" key="8">
    <source>
        <dbReference type="Proteomes" id="UP000437446"/>
    </source>
</evidence>
<dbReference type="EMBL" id="WNCR01000007">
    <property type="protein sequence ID" value="MTU30311.1"/>
    <property type="molecule type" value="Genomic_DNA"/>
</dbReference>
<evidence type="ECO:0000313" key="6">
    <source>
        <dbReference type="Proteomes" id="UP000283732"/>
    </source>
</evidence>
<dbReference type="RefSeq" id="WP_005651009.1">
    <property type="nucleotide sequence ID" value="NZ_JADMWD010000003.1"/>
</dbReference>
<organism evidence="3 7">
    <name type="scientific">Parabacteroides merdae</name>
    <dbReference type="NCBI Taxonomy" id="46503"/>
    <lineage>
        <taxon>Bacteria</taxon>
        <taxon>Pseudomonadati</taxon>
        <taxon>Bacteroidota</taxon>
        <taxon>Bacteroidia</taxon>
        <taxon>Bacteroidales</taxon>
        <taxon>Tannerellaceae</taxon>
        <taxon>Parabacteroides</taxon>
    </lineage>
</organism>
<comment type="caution">
    <text evidence="3">The sequence shown here is derived from an EMBL/GenBank/DDBJ whole genome shotgun (WGS) entry which is preliminary data.</text>
</comment>
<sequence>MEKQTDFRIRSYGRTELAQLYNPCLTPKAAYRKLVGWIDHYPGLAVRLAELGKLPGSRSYTPAQVREIVGALGEP</sequence>
<dbReference type="Proteomes" id="UP000437446">
    <property type="component" value="Unassembled WGS sequence"/>
</dbReference>
<reference evidence="1 8" key="2">
    <citation type="journal article" date="2019" name="Nat. Med.">
        <title>A library of human gut bacterial isolates paired with longitudinal multiomics data enables mechanistic microbiome research.</title>
        <authorList>
            <person name="Poyet M."/>
            <person name="Groussin M."/>
            <person name="Gibbons S.M."/>
            <person name="Avila-Pacheco J."/>
            <person name="Jiang X."/>
            <person name="Kearney S.M."/>
            <person name="Perrotta A.R."/>
            <person name="Berdy B."/>
            <person name="Zhao S."/>
            <person name="Lieberman T.D."/>
            <person name="Swanson P.K."/>
            <person name="Smith M."/>
            <person name="Roesemann S."/>
            <person name="Alexander J.E."/>
            <person name="Rich S.A."/>
            <person name="Livny J."/>
            <person name="Vlamakis H."/>
            <person name="Clish C."/>
            <person name="Bullock K."/>
            <person name="Deik A."/>
            <person name="Scott J."/>
            <person name="Pierce K.A."/>
            <person name="Xavier R.J."/>
            <person name="Alm E.J."/>
        </authorList>
    </citation>
    <scope>NUCLEOTIDE SEQUENCE [LARGE SCALE GENOMIC DNA]</scope>
    <source>
        <strain evidence="1 8">BIOML-A25</strain>
    </source>
</reference>
<evidence type="ECO:0000313" key="2">
    <source>
        <dbReference type="EMBL" id="RGN47491.1"/>
    </source>
</evidence>
<dbReference type="EMBL" id="QSEF01000023">
    <property type="protein sequence ID" value="RGZ45163.1"/>
    <property type="molecule type" value="Genomic_DNA"/>
</dbReference>
<evidence type="ECO:0000313" key="1">
    <source>
        <dbReference type="EMBL" id="MTU30311.1"/>
    </source>
</evidence>
<name>A0A3E4ZRG6_9BACT</name>
<dbReference type="EMBL" id="QSUP01000027">
    <property type="protein sequence ID" value="RGN47491.1"/>
    <property type="molecule type" value="Genomic_DNA"/>
</dbReference>
<evidence type="ECO:0000313" key="7">
    <source>
        <dbReference type="Proteomes" id="UP000285173"/>
    </source>
</evidence>
<reference evidence="5 6" key="1">
    <citation type="submission" date="2018-08" db="EMBL/GenBank/DDBJ databases">
        <title>A genome reference for cultivated species of the human gut microbiota.</title>
        <authorList>
            <person name="Zou Y."/>
            <person name="Xue W."/>
            <person name="Luo G."/>
        </authorList>
    </citation>
    <scope>NUCLEOTIDE SEQUENCE [LARGE SCALE GENOMIC DNA]</scope>
    <source>
        <strain evidence="4 6">AM16-50</strain>
        <strain evidence="3 7">AM50-15</strain>
        <strain evidence="2 5">OM05-11AA</strain>
    </source>
</reference>
<dbReference type="Proteomes" id="UP000261088">
    <property type="component" value="Unassembled WGS sequence"/>
</dbReference>
<dbReference type="InterPro" id="IPR025342">
    <property type="entry name" value="DUF4248"/>
</dbReference>
<gene>
    <name evidence="4" type="ORF">DW191_17015</name>
    <name evidence="3" type="ORF">DW986_15305</name>
    <name evidence="2" type="ORF">DXB61_16010</name>
    <name evidence="1" type="ORF">GMD66_14045</name>
</gene>
<accession>A0A3E4ZRG6</accession>
<protein>
    <submittedName>
        <fullName evidence="3">DUF4248 domain-containing protein</fullName>
    </submittedName>
</protein>
<dbReference type="Pfam" id="PF14053">
    <property type="entry name" value="DUF4248"/>
    <property type="match status" value="1"/>
</dbReference>
<evidence type="ECO:0000313" key="4">
    <source>
        <dbReference type="EMBL" id="RHH74859.1"/>
    </source>
</evidence>
<dbReference type="AlphaFoldDB" id="A0A3E4ZRG6"/>
<evidence type="ECO:0000313" key="3">
    <source>
        <dbReference type="EMBL" id="RGZ45163.1"/>
    </source>
</evidence>
<dbReference type="Proteomes" id="UP000285173">
    <property type="component" value="Unassembled WGS sequence"/>
</dbReference>
<dbReference type="EMBL" id="QRKC01000010">
    <property type="protein sequence ID" value="RHH74859.1"/>
    <property type="molecule type" value="Genomic_DNA"/>
</dbReference>